<evidence type="ECO:0000256" key="1">
    <source>
        <dbReference type="SAM" id="MobiDB-lite"/>
    </source>
</evidence>
<sequence>MERVTNRCSNDLEPFRMRRRLIAAATLAAAAVACAHPAAADLAQPTIVSPNPVDFTPHVLDGTVWSMAIVGDAVVVGGAFTKVTDSTRKHTFARKNIFAFGLNDGAVRGFAPQVDGAVYALSPGADGTVYAGGAFKTVNGSAQRGITRLTMGGQRVSAFTAKINWGDVRTLNARGSRLYAAGTFSAINGVNRAGLARLSAATGAVDTGFDARLTAPGLTRTRVEHFDISPDGRKLVAVGALLKASGYDRTQIAMFDVGGPSAQLTSWYTDAYKPQCMKGFDTYLRQVKFSPDGSYFVVAATGRASSPDRLCDSAARFEAGGSGRHNPTWVQRTGGDSLYAVAVTGAAVYLGGHQRYFDNPYGSDAKGPGPGAVSRPGIGAVNPSTGRALSWNPTRSRGVGVRVFVAHPRGLLVGSDTDQLGREYHGRVGMFPLG</sequence>
<dbReference type="Proteomes" id="UP000609879">
    <property type="component" value="Unassembled WGS sequence"/>
</dbReference>
<evidence type="ECO:0000313" key="4">
    <source>
        <dbReference type="Proteomes" id="UP000609879"/>
    </source>
</evidence>
<feature type="chain" id="PRO_5046572882" description="PKD domain containing protein" evidence="2">
    <location>
        <begin position="36"/>
        <end position="434"/>
    </location>
</feature>
<dbReference type="InterPro" id="IPR013431">
    <property type="entry name" value="Delta_60_rpt"/>
</dbReference>
<dbReference type="SUPFAM" id="SSF82171">
    <property type="entry name" value="DPP6 N-terminal domain-like"/>
    <property type="match status" value="1"/>
</dbReference>
<feature type="signal peptide" evidence="2">
    <location>
        <begin position="1"/>
        <end position="35"/>
    </location>
</feature>
<protein>
    <recommendedName>
        <fullName evidence="5">PKD domain containing protein</fullName>
    </recommendedName>
</protein>
<name>A0ABQ3Y0R0_9ACTN</name>
<dbReference type="Gene3D" id="2.130.10.10">
    <property type="entry name" value="YVTN repeat-like/Quinoprotein amine dehydrogenase"/>
    <property type="match status" value="1"/>
</dbReference>
<keyword evidence="2" id="KW-0732">Signal</keyword>
<dbReference type="InterPro" id="IPR015943">
    <property type="entry name" value="WD40/YVTN_repeat-like_dom_sf"/>
</dbReference>
<dbReference type="PROSITE" id="PS51257">
    <property type="entry name" value="PROKAR_LIPOPROTEIN"/>
    <property type="match status" value="1"/>
</dbReference>
<organism evidence="3 4">
    <name type="scientific">Paractinoplanes deccanensis</name>
    <dbReference type="NCBI Taxonomy" id="113561"/>
    <lineage>
        <taxon>Bacteria</taxon>
        <taxon>Bacillati</taxon>
        <taxon>Actinomycetota</taxon>
        <taxon>Actinomycetes</taxon>
        <taxon>Micromonosporales</taxon>
        <taxon>Micromonosporaceae</taxon>
        <taxon>Paractinoplanes</taxon>
    </lineage>
</organism>
<evidence type="ECO:0000313" key="3">
    <source>
        <dbReference type="EMBL" id="GID73562.1"/>
    </source>
</evidence>
<evidence type="ECO:0008006" key="5">
    <source>
        <dbReference type="Google" id="ProtNLM"/>
    </source>
</evidence>
<accession>A0ABQ3Y0R0</accession>
<feature type="region of interest" description="Disordered" evidence="1">
    <location>
        <begin position="366"/>
        <end position="386"/>
    </location>
</feature>
<comment type="caution">
    <text evidence="3">The sequence shown here is derived from an EMBL/GenBank/DDBJ whole genome shotgun (WGS) entry which is preliminary data.</text>
</comment>
<reference evidence="3 4" key="1">
    <citation type="submission" date="2021-01" db="EMBL/GenBank/DDBJ databases">
        <title>Whole genome shotgun sequence of Actinoplanes deccanensis NBRC 13994.</title>
        <authorList>
            <person name="Komaki H."/>
            <person name="Tamura T."/>
        </authorList>
    </citation>
    <scope>NUCLEOTIDE SEQUENCE [LARGE SCALE GENOMIC DNA]</scope>
    <source>
        <strain evidence="3 4">NBRC 13994</strain>
    </source>
</reference>
<gene>
    <name evidence="3" type="ORF">Ade02nite_22030</name>
</gene>
<dbReference type="EMBL" id="BOMI01000036">
    <property type="protein sequence ID" value="GID73562.1"/>
    <property type="molecule type" value="Genomic_DNA"/>
</dbReference>
<proteinExistence type="predicted"/>
<evidence type="ECO:0000256" key="2">
    <source>
        <dbReference type="SAM" id="SignalP"/>
    </source>
</evidence>
<dbReference type="Pfam" id="PF17164">
    <property type="entry name" value="DUF5122"/>
    <property type="match status" value="2"/>
</dbReference>
<keyword evidence="4" id="KW-1185">Reference proteome</keyword>